<keyword evidence="2" id="KW-0805">Transcription regulation</keyword>
<comment type="subcellular location">
    <subcellularLocation>
        <location evidence="1">Nucleus</location>
    </subcellularLocation>
</comment>
<evidence type="ECO:0000256" key="1">
    <source>
        <dbReference type="ARBA" id="ARBA00004123"/>
    </source>
</evidence>
<dbReference type="CDD" id="cd14702">
    <property type="entry name" value="bZIP_plant_GBF1"/>
    <property type="match status" value="1"/>
</dbReference>
<keyword evidence="4" id="KW-0804">Transcription</keyword>
<accession>A0AAD4J4S5</accession>
<dbReference type="Proteomes" id="UP001190926">
    <property type="component" value="Unassembled WGS sequence"/>
</dbReference>
<feature type="domain" description="BZIP" evidence="7">
    <location>
        <begin position="86"/>
        <end position="149"/>
    </location>
</feature>
<dbReference type="GO" id="GO:0003700">
    <property type="term" value="F:DNA-binding transcription factor activity"/>
    <property type="evidence" value="ECO:0007669"/>
    <property type="project" value="InterPro"/>
</dbReference>
<dbReference type="InterPro" id="IPR044521">
    <property type="entry name" value="AtbZIP8/43"/>
</dbReference>
<evidence type="ECO:0000256" key="6">
    <source>
        <dbReference type="SAM" id="Coils"/>
    </source>
</evidence>
<dbReference type="Gene3D" id="1.20.5.170">
    <property type="match status" value="1"/>
</dbReference>
<evidence type="ECO:0000256" key="4">
    <source>
        <dbReference type="ARBA" id="ARBA00023163"/>
    </source>
</evidence>
<evidence type="ECO:0000313" key="8">
    <source>
        <dbReference type="EMBL" id="KAH6826866.1"/>
    </source>
</evidence>
<feature type="coiled-coil region" evidence="6">
    <location>
        <begin position="132"/>
        <end position="166"/>
    </location>
</feature>
<dbReference type="PANTHER" id="PTHR46324">
    <property type="entry name" value="BASIC LEUCINE ZIPPER 43-RELATED"/>
    <property type="match status" value="1"/>
</dbReference>
<evidence type="ECO:0000259" key="7">
    <source>
        <dbReference type="PROSITE" id="PS50217"/>
    </source>
</evidence>
<dbReference type="SUPFAM" id="SSF57959">
    <property type="entry name" value="Leucine zipper domain"/>
    <property type="match status" value="1"/>
</dbReference>
<sequence>MQQPSEITELHYLLQSNLSQFPFDSGLITSNTNTTTPTNQTHTFSINPLYQLYTTQVQEFSPKSTCLSSNSTTSDEADEQNMMIINERKQRRMISNRESARRSRMRKQRHLDELWSQVVCLRHENHQLIDKLNNASESQDRLLHENAQLKEEASELRQMLNHMQLNSPCPSLTELDDDEPCNHLP</sequence>
<name>A0AAD4J4S5_PERFH</name>
<evidence type="ECO:0000256" key="2">
    <source>
        <dbReference type="ARBA" id="ARBA00023015"/>
    </source>
</evidence>
<organism evidence="8 9">
    <name type="scientific">Perilla frutescens var. hirtella</name>
    <name type="common">Perilla citriodora</name>
    <name type="synonym">Perilla setoyensis</name>
    <dbReference type="NCBI Taxonomy" id="608512"/>
    <lineage>
        <taxon>Eukaryota</taxon>
        <taxon>Viridiplantae</taxon>
        <taxon>Streptophyta</taxon>
        <taxon>Embryophyta</taxon>
        <taxon>Tracheophyta</taxon>
        <taxon>Spermatophyta</taxon>
        <taxon>Magnoliopsida</taxon>
        <taxon>eudicotyledons</taxon>
        <taxon>Gunneridae</taxon>
        <taxon>Pentapetalae</taxon>
        <taxon>asterids</taxon>
        <taxon>lamiids</taxon>
        <taxon>Lamiales</taxon>
        <taxon>Lamiaceae</taxon>
        <taxon>Nepetoideae</taxon>
        <taxon>Elsholtzieae</taxon>
        <taxon>Perilla</taxon>
    </lineage>
</organism>
<evidence type="ECO:0000313" key="9">
    <source>
        <dbReference type="Proteomes" id="UP001190926"/>
    </source>
</evidence>
<dbReference type="EMBL" id="SDAM02000159">
    <property type="protein sequence ID" value="KAH6826866.1"/>
    <property type="molecule type" value="Genomic_DNA"/>
</dbReference>
<dbReference type="SMART" id="SM00338">
    <property type="entry name" value="BRLZ"/>
    <property type="match status" value="1"/>
</dbReference>
<keyword evidence="9" id="KW-1185">Reference proteome</keyword>
<keyword evidence="5" id="KW-0539">Nucleus</keyword>
<keyword evidence="3" id="KW-0238">DNA-binding</keyword>
<evidence type="ECO:0000256" key="3">
    <source>
        <dbReference type="ARBA" id="ARBA00023125"/>
    </source>
</evidence>
<dbReference type="AlphaFoldDB" id="A0AAD4J4S5"/>
<dbReference type="InterPro" id="IPR045314">
    <property type="entry name" value="bZIP_plant_GBF1"/>
</dbReference>
<dbReference type="GO" id="GO:0005634">
    <property type="term" value="C:nucleus"/>
    <property type="evidence" value="ECO:0007669"/>
    <property type="project" value="UniProtKB-SubCell"/>
</dbReference>
<comment type="caution">
    <text evidence="8">The sequence shown here is derived from an EMBL/GenBank/DDBJ whole genome shotgun (WGS) entry which is preliminary data.</text>
</comment>
<dbReference type="InterPro" id="IPR004827">
    <property type="entry name" value="bZIP"/>
</dbReference>
<dbReference type="GO" id="GO:0003677">
    <property type="term" value="F:DNA binding"/>
    <property type="evidence" value="ECO:0007669"/>
    <property type="project" value="UniProtKB-KW"/>
</dbReference>
<gene>
    <name evidence="8" type="ORF">C2S53_016745</name>
</gene>
<reference evidence="8 9" key="1">
    <citation type="journal article" date="2021" name="Nat. Commun.">
        <title>Incipient diploidization of the medicinal plant Perilla within 10,000 years.</title>
        <authorList>
            <person name="Zhang Y."/>
            <person name="Shen Q."/>
            <person name="Leng L."/>
            <person name="Zhang D."/>
            <person name="Chen S."/>
            <person name="Shi Y."/>
            <person name="Ning Z."/>
            <person name="Chen S."/>
        </authorList>
    </citation>
    <scope>NUCLEOTIDE SEQUENCE [LARGE SCALE GENOMIC DNA]</scope>
    <source>
        <strain evidence="9">cv. PC099</strain>
    </source>
</reference>
<dbReference type="PANTHER" id="PTHR46324:SF3">
    <property type="entry name" value="BASIC LEUCINE ZIPPER 43-RELATED"/>
    <property type="match status" value="1"/>
</dbReference>
<protein>
    <submittedName>
        <fullName evidence="8">Basic leucine-zipper 42</fullName>
    </submittedName>
</protein>
<dbReference type="PROSITE" id="PS50217">
    <property type="entry name" value="BZIP"/>
    <property type="match status" value="1"/>
</dbReference>
<keyword evidence="6" id="KW-0175">Coiled coil</keyword>
<dbReference type="FunFam" id="1.20.5.170:FF:000020">
    <property type="entry name" value="BZIP transcription factor"/>
    <property type="match status" value="1"/>
</dbReference>
<proteinExistence type="predicted"/>
<evidence type="ECO:0000256" key="5">
    <source>
        <dbReference type="ARBA" id="ARBA00023242"/>
    </source>
</evidence>
<dbReference type="PROSITE" id="PS00036">
    <property type="entry name" value="BZIP_BASIC"/>
    <property type="match status" value="1"/>
</dbReference>
<dbReference type="InterPro" id="IPR046347">
    <property type="entry name" value="bZIP_sf"/>
</dbReference>
<dbReference type="GO" id="GO:0046983">
    <property type="term" value="F:protein dimerization activity"/>
    <property type="evidence" value="ECO:0007669"/>
    <property type="project" value="UniProtKB-ARBA"/>
</dbReference>
<dbReference type="Pfam" id="PF00170">
    <property type="entry name" value="bZIP_1"/>
    <property type="match status" value="1"/>
</dbReference>